<evidence type="ECO:0000313" key="10">
    <source>
        <dbReference type="Proteomes" id="UP000294575"/>
    </source>
</evidence>
<keyword evidence="7 8" id="KW-0472">Membrane</keyword>
<organism evidence="9 10">
    <name type="scientific">Thiopseudomonas denitrificans</name>
    <dbReference type="NCBI Taxonomy" id="1501432"/>
    <lineage>
        <taxon>Bacteria</taxon>
        <taxon>Pseudomonadati</taxon>
        <taxon>Pseudomonadota</taxon>
        <taxon>Gammaproteobacteria</taxon>
        <taxon>Pseudomonadales</taxon>
        <taxon>Pseudomonadaceae</taxon>
        <taxon>Thiopseudomonas</taxon>
    </lineage>
</organism>
<comment type="similarity">
    <text evidence="2">Belongs to the arsenical resistance-3 (ACR3) (TC 2.A.59) family.</text>
</comment>
<feature type="transmembrane region" description="Helical" evidence="8">
    <location>
        <begin position="96"/>
        <end position="118"/>
    </location>
</feature>
<accession>A0A4R6U1J1</accession>
<proteinExistence type="inferred from homology"/>
<feature type="transmembrane region" description="Helical" evidence="8">
    <location>
        <begin position="229"/>
        <end position="250"/>
    </location>
</feature>
<evidence type="ECO:0000256" key="3">
    <source>
        <dbReference type="ARBA" id="ARBA00022448"/>
    </source>
</evidence>
<dbReference type="GO" id="GO:0015104">
    <property type="term" value="F:antimonite transmembrane transporter activity"/>
    <property type="evidence" value="ECO:0007669"/>
    <property type="project" value="TreeGrafter"/>
</dbReference>
<evidence type="ECO:0000256" key="8">
    <source>
        <dbReference type="SAM" id="Phobius"/>
    </source>
</evidence>
<dbReference type="GO" id="GO:0005886">
    <property type="term" value="C:plasma membrane"/>
    <property type="evidence" value="ECO:0007669"/>
    <property type="project" value="UniProtKB-SubCell"/>
</dbReference>
<protein>
    <submittedName>
        <fullName evidence="9">ACR3 family arsenite efflux pump ArsB</fullName>
    </submittedName>
</protein>
<evidence type="ECO:0000256" key="2">
    <source>
        <dbReference type="ARBA" id="ARBA00010110"/>
    </source>
</evidence>
<reference evidence="9 10" key="1">
    <citation type="submission" date="2019-03" db="EMBL/GenBank/DDBJ databases">
        <title>Genomic Encyclopedia of Type Strains, Phase IV (KMG-IV): sequencing the most valuable type-strain genomes for metagenomic binning, comparative biology and taxonomic classification.</title>
        <authorList>
            <person name="Goeker M."/>
        </authorList>
    </citation>
    <scope>NUCLEOTIDE SEQUENCE [LARGE SCALE GENOMIC DNA]</scope>
    <source>
        <strain evidence="9 10">DSM 28679</strain>
    </source>
</reference>
<dbReference type="OrthoDB" id="5290400at2"/>
<dbReference type="InterPro" id="IPR038770">
    <property type="entry name" value="Na+/solute_symporter_sf"/>
</dbReference>
<dbReference type="GO" id="GO:0015105">
    <property type="term" value="F:arsenite transmembrane transporter activity"/>
    <property type="evidence" value="ECO:0007669"/>
    <property type="project" value="TreeGrafter"/>
</dbReference>
<feature type="transmembrane region" description="Helical" evidence="8">
    <location>
        <begin position="262"/>
        <end position="284"/>
    </location>
</feature>
<dbReference type="AlphaFoldDB" id="A0A4R6U1J1"/>
<evidence type="ECO:0000256" key="6">
    <source>
        <dbReference type="ARBA" id="ARBA00022989"/>
    </source>
</evidence>
<dbReference type="Proteomes" id="UP000294575">
    <property type="component" value="Unassembled WGS sequence"/>
</dbReference>
<dbReference type="InterPro" id="IPR002657">
    <property type="entry name" value="BilAc:Na_symport/Acr3"/>
</dbReference>
<keyword evidence="10" id="KW-1185">Reference proteome</keyword>
<dbReference type="GO" id="GO:0015297">
    <property type="term" value="F:antiporter activity"/>
    <property type="evidence" value="ECO:0007669"/>
    <property type="project" value="InterPro"/>
</dbReference>
<feature type="transmembrane region" description="Helical" evidence="8">
    <location>
        <begin position="66"/>
        <end position="90"/>
    </location>
</feature>
<sequence>MKKLRWLNQNLSLSIPVFLVLGLIAGLLFPVQGLSVLIAPLTLLMVYPMMVGLRPKQLLESGHGSVQFWAMLINFLMIPFVAFGLGRLFFADRPELALGLLLTALLPTSGMTISWTGFAKGNVPAAIKLTIVGLFLGSFLTPFYVHLLLGAELPMKVGLVFQQILMFVAIPLVAGQLTRGFLIRRYGQDSFQKNIGPNFPVLSTLGVLGIVFVAMALQAKNLLQSPALVLYIFVPLLLLYAINYVVSTLVARKTMHRGNGIALVYGTVMRNLSIALALSMTAFGEAGAQAALLIALAYIIQVQSAAWYVKLTGRIFPQEAEAP</sequence>
<dbReference type="PANTHER" id="PTHR43057:SF1">
    <property type="entry name" value="ARSENICAL-RESISTANCE PROTEIN 3"/>
    <property type="match status" value="1"/>
</dbReference>
<dbReference type="Gene3D" id="1.20.1530.20">
    <property type="match status" value="1"/>
</dbReference>
<keyword evidence="5 8" id="KW-0812">Transmembrane</keyword>
<evidence type="ECO:0000256" key="7">
    <source>
        <dbReference type="ARBA" id="ARBA00023136"/>
    </source>
</evidence>
<dbReference type="RefSeq" id="WP_101497193.1">
    <property type="nucleotide sequence ID" value="NZ_LNJZ01000008.1"/>
</dbReference>
<feature type="transmembrane region" description="Helical" evidence="8">
    <location>
        <begin position="290"/>
        <end position="309"/>
    </location>
</feature>
<name>A0A4R6U1J1_9GAMM</name>
<dbReference type="InterPro" id="IPR004706">
    <property type="entry name" value="Arsenical-R_Acr3"/>
</dbReference>
<evidence type="ECO:0000313" key="9">
    <source>
        <dbReference type="EMBL" id="TDQ38185.1"/>
    </source>
</evidence>
<feature type="transmembrane region" description="Helical" evidence="8">
    <location>
        <begin position="157"/>
        <end position="178"/>
    </location>
</feature>
<keyword evidence="4" id="KW-1003">Cell membrane</keyword>
<dbReference type="EMBL" id="SNYK01000005">
    <property type="protein sequence ID" value="TDQ38185.1"/>
    <property type="molecule type" value="Genomic_DNA"/>
</dbReference>
<feature type="transmembrane region" description="Helical" evidence="8">
    <location>
        <begin position="37"/>
        <end position="54"/>
    </location>
</feature>
<gene>
    <name evidence="9" type="ORF">DFQ45_10596</name>
</gene>
<comment type="subcellular location">
    <subcellularLocation>
        <location evidence="1">Cell membrane</location>
        <topology evidence="1">Multi-pass membrane protein</topology>
    </subcellularLocation>
</comment>
<feature type="transmembrane region" description="Helical" evidence="8">
    <location>
        <begin position="125"/>
        <end position="145"/>
    </location>
</feature>
<evidence type="ECO:0000256" key="1">
    <source>
        <dbReference type="ARBA" id="ARBA00004651"/>
    </source>
</evidence>
<keyword evidence="3" id="KW-0813">Transport</keyword>
<dbReference type="PANTHER" id="PTHR43057">
    <property type="entry name" value="ARSENITE EFFLUX TRANSPORTER"/>
    <property type="match status" value="1"/>
</dbReference>
<keyword evidence="6 8" id="KW-1133">Transmembrane helix</keyword>
<comment type="caution">
    <text evidence="9">The sequence shown here is derived from an EMBL/GenBank/DDBJ whole genome shotgun (WGS) entry which is preliminary data.</text>
</comment>
<evidence type="ECO:0000256" key="5">
    <source>
        <dbReference type="ARBA" id="ARBA00022692"/>
    </source>
</evidence>
<evidence type="ECO:0000256" key="4">
    <source>
        <dbReference type="ARBA" id="ARBA00022475"/>
    </source>
</evidence>
<dbReference type="Pfam" id="PF01758">
    <property type="entry name" value="SBF"/>
    <property type="match status" value="1"/>
</dbReference>
<feature type="transmembrane region" description="Helical" evidence="8">
    <location>
        <begin position="199"/>
        <end position="217"/>
    </location>
</feature>
<feature type="transmembrane region" description="Helical" evidence="8">
    <location>
        <begin position="12"/>
        <end position="31"/>
    </location>
</feature>